<dbReference type="EMBL" id="CACVAU010000004">
    <property type="protein sequence ID" value="CAA6801753.1"/>
    <property type="molecule type" value="Genomic_DNA"/>
</dbReference>
<name>A0A6S6S223_9BACT</name>
<keyword evidence="1" id="KW-0812">Transmembrane</keyword>
<dbReference type="InterPro" id="IPR026870">
    <property type="entry name" value="Zinc_ribbon_dom"/>
</dbReference>
<keyword evidence="1" id="KW-1133">Transmembrane helix</keyword>
<evidence type="ECO:0000259" key="2">
    <source>
        <dbReference type="Pfam" id="PF13240"/>
    </source>
</evidence>
<organism evidence="3">
    <name type="scientific">uncultured Sulfurovum sp</name>
    <dbReference type="NCBI Taxonomy" id="269237"/>
    <lineage>
        <taxon>Bacteria</taxon>
        <taxon>Pseudomonadati</taxon>
        <taxon>Campylobacterota</taxon>
        <taxon>Epsilonproteobacteria</taxon>
        <taxon>Campylobacterales</taxon>
        <taxon>Sulfurovaceae</taxon>
        <taxon>Sulfurovum</taxon>
        <taxon>environmental samples</taxon>
    </lineage>
</organism>
<proteinExistence type="predicted"/>
<gene>
    <name evidence="3" type="ORF">HELGO_WM28566</name>
</gene>
<accession>A0A6S6S223</accession>
<dbReference type="AlphaFoldDB" id="A0A6S6S223"/>
<reference evidence="3" key="1">
    <citation type="submission" date="2020-01" db="EMBL/GenBank/DDBJ databases">
        <authorList>
            <person name="Meier V. D."/>
            <person name="Meier V D."/>
        </authorList>
    </citation>
    <scope>NUCLEOTIDE SEQUENCE</scope>
    <source>
        <strain evidence="3">HLG_WM_MAG_05</strain>
    </source>
</reference>
<feature type="transmembrane region" description="Helical" evidence="1">
    <location>
        <begin position="132"/>
        <end position="151"/>
    </location>
</feature>
<evidence type="ECO:0000313" key="3">
    <source>
        <dbReference type="EMBL" id="CAA6801753.1"/>
    </source>
</evidence>
<evidence type="ECO:0000256" key="1">
    <source>
        <dbReference type="SAM" id="Phobius"/>
    </source>
</evidence>
<sequence>MQYCSSCGKQIPNEIKFCPHCGAEVYQNVTQPSEPIEKPMIDDRARRLPNATIGIYFMLNVILTMWSPYNDEIIGIFIYTWIVLAIIFIRKNKDKPFNWLLNIFVSLQAILVFATAMMTLEYVTNGADSIPAIIQLGLLTLLFITIGVLLYKGNRKPS</sequence>
<protein>
    <recommendedName>
        <fullName evidence="2">Zinc-ribbon domain-containing protein</fullName>
    </recommendedName>
</protein>
<feature type="transmembrane region" description="Helical" evidence="1">
    <location>
        <begin position="48"/>
        <end position="67"/>
    </location>
</feature>
<feature type="transmembrane region" description="Helical" evidence="1">
    <location>
        <begin position="101"/>
        <end position="120"/>
    </location>
</feature>
<dbReference type="Pfam" id="PF13240">
    <property type="entry name" value="Zn_Ribbon_1"/>
    <property type="match status" value="1"/>
</dbReference>
<keyword evidence="1" id="KW-0472">Membrane</keyword>
<feature type="domain" description="Zinc-ribbon" evidence="2">
    <location>
        <begin position="3"/>
        <end position="25"/>
    </location>
</feature>
<feature type="transmembrane region" description="Helical" evidence="1">
    <location>
        <begin position="73"/>
        <end position="89"/>
    </location>
</feature>